<evidence type="ECO:0000313" key="1">
    <source>
        <dbReference type="EMBL" id="GBG34261.1"/>
    </source>
</evidence>
<dbReference type="AlphaFoldDB" id="A0A2R5H0H5"/>
<sequence length="163" mass="17236">MGLSRIPVGTQAPKLVPMAHFTSSHSISFHSIPLHLIASHCIARHEPHVIGVTVVDLLLVGTAHVVVRLREAARPDHADLDAADRGWLALALGPFGFALTALSVQGVLQGDGKGNVLFWTSSGAQAPGAPRGKLWDKTLPAILRHYQDWACMHASLAAAGINA</sequence>
<dbReference type="InParanoid" id="A0A2R5H0H5"/>
<dbReference type="EMBL" id="BEYU01000185">
    <property type="protein sequence ID" value="GBG34261.1"/>
    <property type="molecule type" value="Genomic_DNA"/>
</dbReference>
<dbReference type="Proteomes" id="UP000241890">
    <property type="component" value="Unassembled WGS sequence"/>
</dbReference>
<proteinExistence type="predicted"/>
<evidence type="ECO:0000313" key="2">
    <source>
        <dbReference type="Proteomes" id="UP000241890"/>
    </source>
</evidence>
<protein>
    <submittedName>
        <fullName evidence="1">Uncharacterized protein</fullName>
    </submittedName>
</protein>
<organism evidence="1 2">
    <name type="scientific">Hondaea fermentalgiana</name>
    <dbReference type="NCBI Taxonomy" id="2315210"/>
    <lineage>
        <taxon>Eukaryota</taxon>
        <taxon>Sar</taxon>
        <taxon>Stramenopiles</taxon>
        <taxon>Bigyra</taxon>
        <taxon>Labyrinthulomycetes</taxon>
        <taxon>Thraustochytrida</taxon>
        <taxon>Thraustochytriidae</taxon>
        <taxon>Hondaea</taxon>
    </lineage>
</organism>
<accession>A0A2R5H0H5</accession>
<name>A0A2R5H0H5_9STRA</name>
<comment type="caution">
    <text evidence="1">The sequence shown here is derived from an EMBL/GenBank/DDBJ whole genome shotgun (WGS) entry which is preliminary data.</text>
</comment>
<keyword evidence="2" id="KW-1185">Reference proteome</keyword>
<reference evidence="1 2" key="1">
    <citation type="submission" date="2017-12" db="EMBL/GenBank/DDBJ databases">
        <title>Sequencing, de novo assembly and annotation of complete genome of a new Thraustochytrid species, strain FCC1311.</title>
        <authorList>
            <person name="Sedici K."/>
            <person name="Godart F."/>
            <person name="Aiese Cigliano R."/>
            <person name="Sanseverino W."/>
            <person name="Barakat M."/>
            <person name="Ortet P."/>
            <person name="Marechal E."/>
            <person name="Cagnac O."/>
            <person name="Amato A."/>
        </authorList>
    </citation>
    <scope>NUCLEOTIDE SEQUENCE [LARGE SCALE GENOMIC DNA]</scope>
</reference>
<gene>
    <name evidence="1" type="ORF">FCC1311_104852</name>
</gene>